<dbReference type="Proteomes" id="UP001629113">
    <property type="component" value="Unassembled WGS sequence"/>
</dbReference>
<keyword evidence="2" id="KW-1185">Reference proteome</keyword>
<dbReference type="EMBL" id="JBFCZG010000005">
    <property type="protein sequence ID" value="KAL3421766.1"/>
    <property type="molecule type" value="Genomic_DNA"/>
</dbReference>
<comment type="caution">
    <text evidence="1">The sequence shown here is derived from an EMBL/GenBank/DDBJ whole genome shotgun (WGS) entry which is preliminary data.</text>
</comment>
<reference evidence="1 2" key="1">
    <citation type="submission" date="2024-06" db="EMBL/GenBank/DDBJ databases">
        <title>Complete genome of Phlyctema vagabunda strain 19-DSS-EL-015.</title>
        <authorList>
            <person name="Fiorenzani C."/>
        </authorList>
    </citation>
    <scope>NUCLEOTIDE SEQUENCE [LARGE SCALE GENOMIC DNA]</scope>
    <source>
        <strain evidence="1 2">19-DSS-EL-015</strain>
    </source>
</reference>
<evidence type="ECO:0000313" key="1">
    <source>
        <dbReference type="EMBL" id="KAL3421766.1"/>
    </source>
</evidence>
<organism evidence="1 2">
    <name type="scientific">Phlyctema vagabunda</name>
    <dbReference type="NCBI Taxonomy" id="108571"/>
    <lineage>
        <taxon>Eukaryota</taxon>
        <taxon>Fungi</taxon>
        <taxon>Dikarya</taxon>
        <taxon>Ascomycota</taxon>
        <taxon>Pezizomycotina</taxon>
        <taxon>Leotiomycetes</taxon>
        <taxon>Helotiales</taxon>
        <taxon>Dermateaceae</taxon>
        <taxon>Phlyctema</taxon>
    </lineage>
</organism>
<proteinExistence type="predicted"/>
<evidence type="ECO:0000313" key="2">
    <source>
        <dbReference type="Proteomes" id="UP001629113"/>
    </source>
</evidence>
<sequence length="225" mass="25484">MSTQNPQGAPLSPRSRREWTRPITKNLRSLNQATWGFVIFRTVYTPESDTRFPVFLERLGAYVKESIDAELRPTPYMAPSTQPALDSAPNEEMKRRFVNEVVQDRALDGAGTDEVRAAFTRWLEGRGVHVAVDQLYAQHRVCIMVDDEVLTSVAAAPEDPSQDYDLEAVWVKVVEYLAPEESEWPGWLKVALSALNYFWFNIFAGEEVEDMYEAAVEEGSDVFSG</sequence>
<protein>
    <submittedName>
        <fullName evidence="1">Uncharacterized protein</fullName>
    </submittedName>
</protein>
<gene>
    <name evidence="1" type="ORF">PVAG01_05922</name>
</gene>
<accession>A0ABR4PEL4</accession>
<name>A0ABR4PEL4_9HELO</name>